<dbReference type="Proteomes" id="UP000427906">
    <property type="component" value="Chromosome"/>
</dbReference>
<reference evidence="3 4" key="1">
    <citation type="submission" date="2019-11" db="EMBL/GenBank/DDBJ databases">
        <title>Comparative genomics of hydrocarbon-degrading Desulfosarcina strains.</title>
        <authorList>
            <person name="Watanabe M."/>
            <person name="Kojima H."/>
            <person name="Fukui M."/>
        </authorList>
    </citation>
    <scope>NUCLEOTIDE SEQUENCE [LARGE SCALE GENOMIC DNA]</scope>
    <source>
        <strain evidence="3 4">PL12</strain>
    </source>
</reference>
<dbReference type="GO" id="GO:0006537">
    <property type="term" value="P:glutamate biosynthetic process"/>
    <property type="evidence" value="ECO:0007669"/>
    <property type="project" value="InterPro"/>
</dbReference>
<dbReference type="CDD" id="cd02808">
    <property type="entry name" value="GltS_FMN"/>
    <property type="match status" value="1"/>
</dbReference>
<dbReference type="EMBL" id="AP021874">
    <property type="protein sequence ID" value="BBO71246.1"/>
    <property type="molecule type" value="Genomic_DNA"/>
</dbReference>
<organism evidence="3 4">
    <name type="scientific">Desulfosarcina alkanivorans</name>
    <dbReference type="NCBI Taxonomy" id="571177"/>
    <lineage>
        <taxon>Bacteria</taxon>
        <taxon>Pseudomonadati</taxon>
        <taxon>Thermodesulfobacteriota</taxon>
        <taxon>Desulfobacteria</taxon>
        <taxon>Desulfobacterales</taxon>
        <taxon>Desulfosarcinaceae</taxon>
        <taxon>Desulfosarcina</taxon>
    </lineage>
</organism>
<dbReference type="Pfam" id="PF01645">
    <property type="entry name" value="Glu_synthase"/>
    <property type="match status" value="1"/>
</dbReference>
<keyword evidence="4" id="KW-1185">Reference proteome</keyword>
<evidence type="ECO:0000313" key="4">
    <source>
        <dbReference type="Proteomes" id="UP000427906"/>
    </source>
</evidence>
<dbReference type="InterPro" id="IPR002932">
    <property type="entry name" value="Glu_synthdom"/>
</dbReference>
<protein>
    <submittedName>
        <fullName evidence="3">Archaeal-type glutamate synthase [NADPH]</fullName>
    </submittedName>
</protein>
<sequence length="541" mass="59725">MASRLNIQQVRKTIMNLQRPNANEALETKNRSRNVAPQSGLCSRCIDGCKGNCDLFRATFRGRELLYPQPFGSITAGADKDYPVDYSHLNINGYAMGANGIDPNPDAATFPNVDTETAFGVDSKVKMKVPIFTGALGSTDIARKNWEHFAIGAAISGITLVCGENVCGIDPGLEFNGNGKVAKSPEMDRRVKEYRRYHEGYGDILVQMNVEDTRNGVAEYVIEKLGVETIELKWGQGAKCIGGEIKVNSLERAIELKKRGYIVTPDPEVPAFQAAFKAGPLKQFERHSRLGFIDQQGFMDEVDRLRKLGAKRITLKTGAYPMRELAMAIRWSSDAKIDLLTIDGAPGGTGMSPWRMMCEWGVPAIYLHSMAYEMCDRLAKQGRPVPDIAFAGGFSSEDHVFKALALGAPYCKAVCMGRALMIPGMVGKNTEKWLRGEQGGLPSTVSKFGSTKEEIFMNYEVLKEKYGSEADNLPLGAVGIFSAVDKIKVGLQQIMAGSRNWKVEYISRKDIFSLTEECENVTRIPYVMNAYREEALQIIDA</sequence>
<dbReference type="Gene3D" id="3.20.20.70">
    <property type="entry name" value="Aldolase class I"/>
    <property type="match status" value="1"/>
</dbReference>
<proteinExistence type="inferred from homology"/>
<dbReference type="InterPro" id="IPR013785">
    <property type="entry name" value="Aldolase_TIM"/>
</dbReference>
<dbReference type="AlphaFoldDB" id="A0A5K7YPT0"/>
<dbReference type="KEGG" id="dalk:DSCA_51760"/>
<evidence type="ECO:0000256" key="1">
    <source>
        <dbReference type="ARBA" id="ARBA00009716"/>
    </source>
</evidence>
<dbReference type="SUPFAM" id="SSF51395">
    <property type="entry name" value="FMN-linked oxidoreductases"/>
    <property type="match status" value="1"/>
</dbReference>
<gene>
    <name evidence="3" type="ORF">DSCA_51760</name>
</gene>
<accession>A0A5K7YPT0</accession>
<dbReference type="GO" id="GO:0015930">
    <property type="term" value="F:glutamate synthase activity"/>
    <property type="evidence" value="ECO:0007669"/>
    <property type="project" value="InterPro"/>
</dbReference>
<evidence type="ECO:0000259" key="2">
    <source>
        <dbReference type="Pfam" id="PF01645"/>
    </source>
</evidence>
<comment type="similarity">
    <text evidence="1">Belongs to the glutamate synthase family.</text>
</comment>
<name>A0A5K7YPT0_9BACT</name>
<feature type="domain" description="Glutamate synthase" evidence="2">
    <location>
        <begin position="294"/>
        <end position="422"/>
    </location>
</feature>
<evidence type="ECO:0000313" key="3">
    <source>
        <dbReference type="EMBL" id="BBO71246.1"/>
    </source>
</evidence>